<sequence>MDEIAMEEQVCGSFGDQCWSGTGGSGRSSNGGAWNKRKKKFHAPMYNCRTYAILFQSSTNSNPNRLFFGCSNFKKSTPHYRYFPWLDDFVSSFSINEDAKTCEMLESVKKLEEKMVFGVGMKLKSLSEVVSRAAAIVSLKRASGLLELGKLSGGVDCWVLGCRVRGGGIGVSACYPITGFNMQSPERKLLKRAKATRKSRRKAWRPILQPVRTHPLALGGAPKFENRACAYASEAPMRTHQRLSDSINRGGHTHFGGSPYTISL</sequence>
<evidence type="ECO:0000313" key="2">
    <source>
        <dbReference type="Proteomes" id="UP001341840"/>
    </source>
</evidence>
<reference evidence="1 2" key="1">
    <citation type="journal article" date="2023" name="Plants (Basel)">
        <title>Bridging the Gap: Combining Genomics and Transcriptomics Approaches to Understand Stylosanthes scabra, an Orphan Legume from the Brazilian Caatinga.</title>
        <authorList>
            <person name="Ferreira-Neto J.R.C."/>
            <person name="da Silva M.D."/>
            <person name="Binneck E."/>
            <person name="de Melo N.F."/>
            <person name="da Silva R.H."/>
            <person name="de Melo A.L.T.M."/>
            <person name="Pandolfi V."/>
            <person name="Bustamante F.O."/>
            <person name="Brasileiro-Vidal A.C."/>
            <person name="Benko-Iseppon A.M."/>
        </authorList>
    </citation>
    <scope>NUCLEOTIDE SEQUENCE [LARGE SCALE GENOMIC DNA]</scope>
    <source>
        <tissue evidence="1">Leaves</tissue>
    </source>
</reference>
<comment type="caution">
    <text evidence="1">The sequence shown here is derived from an EMBL/GenBank/DDBJ whole genome shotgun (WGS) entry which is preliminary data.</text>
</comment>
<accession>A0ABU6Z5W1</accession>
<gene>
    <name evidence="1" type="ORF">PIB30_022908</name>
</gene>
<dbReference type="Proteomes" id="UP001341840">
    <property type="component" value="Unassembled WGS sequence"/>
</dbReference>
<protein>
    <submittedName>
        <fullName evidence="1">Uncharacterized protein</fullName>
    </submittedName>
</protein>
<evidence type="ECO:0000313" key="1">
    <source>
        <dbReference type="EMBL" id="MED6217997.1"/>
    </source>
</evidence>
<name>A0ABU6Z5W1_9FABA</name>
<proteinExistence type="predicted"/>
<keyword evidence="2" id="KW-1185">Reference proteome</keyword>
<dbReference type="EMBL" id="JASCZI010271939">
    <property type="protein sequence ID" value="MED6217997.1"/>
    <property type="molecule type" value="Genomic_DNA"/>
</dbReference>
<organism evidence="1 2">
    <name type="scientific">Stylosanthes scabra</name>
    <dbReference type="NCBI Taxonomy" id="79078"/>
    <lineage>
        <taxon>Eukaryota</taxon>
        <taxon>Viridiplantae</taxon>
        <taxon>Streptophyta</taxon>
        <taxon>Embryophyta</taxon>
        <taxon>Tracheophyta</taxon>
        <taxon>Spermatophyta</taxon>
        <taxon>Magnoliopsida</taxon>
        <taxon>eudicotyledons</taxon>
        <taxon>Gunneridae</taxon>
        <taxon>Pentapetalae</taxon>
        <taxon>rosids</taxon>
        <taxon>fabids</taxon>
        <taxon>Fabales</taxon>
        <taxon>Fabaceae</taxon>
        <taxon>Papilionoideae</taxon>
        <taxon>50 kb inversion clade</taxon>
        <taxon>dalbergioids sensu lato</taxon>
        <taxon>Dalbergieae</taxon>
        <taxon>Pterocarpus clade</taxon>
        <taxon>Stylosanthes</taxon>
    </lineage>
</organism>